<protein>
    <submittedName>
        <fullName evidence="2">Hypothetical_protein</fullName>
    </submittedName>
</protein>
<proteinExistence type="predicted"/>
<dbReference type="EMBL" id="CATOUU010000499">
    <property type="protein sequence ID" value="CAI9931784.1"/>
    <property type="molecule type" value="Genomic_DNA"/>
</dbReference>
<evidence type="ECO:0000313" key="3">
    <source>
        <dbReference type="Proteomes" id="UP001642409"/>
    </source>
</evidence>
<organism evidence="1">
    <name type="scientific">Hexamita inflata</name>
    <dbReference type="NCBI Taxonomy" id="28002"/>
    <lineage>
        <taxon>Eukaryota</taxon>
        <taxon>Metamonada</taxon>
        <taxon>Diplomonadida</taxon>
        <taxon>Hexamitidae</taxon>
        <taxon>Hexamitinae</taxon>
        <taxon>Hexamita</taxon>
    </lineage>
</organism>
<evidence type="ECO:0000313" key="2">
    <source>
        <dbReference type="EMBL" id="CAL6026388.1"/>
    </source>
</evidence>
<accession>A0AA86P4G5</accession>
<gene>
    <name evidence="1" type="ORF">HINF_LOCUS19429</name>
    <name evidence="2" type="ORF">HINF_LOCUS30817</name>
</gene>
<evidence type="ECO:0000313" key="1">
    <source>
        <dbReference type="EMBL" id="CAI9931784.1"/>
    </source>
</evidence>
<reference evidence="2 3" key="2">
    <citation type="submission" date="2024-07" db="EMBL/GenBank/DDBJ databases">
        <authorList>
            <person name="Akdeniz Z."/>
        </authorList>
    </citation>
    <scope>NUCLEOTIDE SEQUENCE [LARGE SCALE GENOMIC DNA]</scope>
</reference>
<reference evidence="1" key="1">
    <citation type="submission" date="2023-06" db="EMBL/GenBank/DDBJ databases">
        <authorList>
            <person name="Kurt Z."/>
        </authorList>
    </citation>
    <scope>NUCLEOTIDE SEQUENCE</scope>
</reference>
<dbReference type="Proteomes" id="UP001642409">
    <property type="component" value="Unassembled WGS sequence"/>
</dbReference>
<comment type="caution">
    <text evidence="1">The sequence shown here is derived from an EMBL/GenBank/DDBJ whole genome shotgun (WGS) entry which is preliminary data.</text>
</comment>
<keyword evidence="3" id="KW-1185">Reference proteome</keyword>
<name>A0AA86P4G5_9EUKA</name>
<dbReference type="EMBL" id="CAXDID020000102">
    <property type="protein sequence ID" value="CAL6026388.1"/>
    <property type="molecule type" value="Genomic_DNA"/>
</dbReference>
<sequence>MGQHLHAPDQIIEYCGHSQVFLAVLFVASVAQIHVLFNESGNAFTVLHWHIPLSNSEPVGQVQTFEVLVELTPQTQTPLTGKAFVVEHLQTPLTKVEPVGQTQEVLVLVAFTPQTQAQSFMKALVVQQEQLLKFEFGREPIAQQQSPLWRTEPVMHGQVPVYEAGSLIIWELTKPTKVRFKVETVPEPEVNWTKPQFKVEPEVTREQVMFQIEHAPLFSQMKPQVFAPERAPDTVRFLKVEDPSTKETKPQLIDAEVVIEKLEFWIIKLFTQLEIPQNLEIIVEQMKVKVLLLITSFSVRLFAIPQKLEIQLLVSNQKLEPLISTEYSGIVATRNANSQQLEFDSFMLISVSTIVKLVKIQWNKLNGYAFKSNSASILTEKTLWFTCQNRTLSIRVHKFRVLQLSNVNYSVKTSCVFCQKGLQNTKLQQNSNSAIEKTRQVKI</sequence>
<dbReference type="AlphaFoldDB" id="A0AA86P4G5"/>